<reference evidence="1 2" key="1">
    <citation type="submission" date="2017-05" db="EMBL/GenBank/DDBJ databases">
        <authorList>
            <person name="Varghese N."/>
            <person name="Submissions S."/>
        </authorList>
    </citation>
    <scope>NUCLEOTIDE SEQUENCE [LARGE SCALE GENOMIC DNA]</scope>
    <source>
        <strain evidence="1 2">DSM 26001</strain>
    </source>
</reference>
<evidence type="ECO:0008006" key="3">
    <source>
        <dbReference type="Google" id="ProtNLM"/>
    </source>
</evidence>
<dbReference type="Gene3D" id="3.90.550.10">
    <property type="entry name" value="Spore Coat Polysaccharide Biosynthesis Protein SpsA, Chain A"/>
    <property type="match status" value="1"/>
</dbReference>
<accession>A0ABY1PQ32</accession>
<dbReference type="SUPFAM" id="SSF53448">
    <property type="entry name" value="Nucleotide-diphospho-sugar transferases"/>
    <property type="match status" value="1"/>
</dbReference>
<name>A0ABY1PQ32_9BURK</name>
<evidence type="ECO:0000313" key="2">
    <source>
        <dbReference type="Proteomes" id="UP001158049"/>
    </source>
</evidence>
<evidence type="ECO:0000313" key="1">
    <source>
        <dbReference type="EMBL" id="SMP42104.1"/>
    </source>
</evidence>
<dbReference type="Proteomes" id="UP001158049">
    <property type="component" value="Unassembled WGS sequence"/>
</dbReference>
<comment type="caution">
    <text evidence="1">The sequence shown here is derived from an EMBL/GenBank/DDBJ whole genome shotgun (WGS) entry which is preliminary data.</text>
</comment>
<dbReference type="PANTHER" id="PTHR43179:SF10">
    <property type="entry name" value="GLYCOSYL TRANSFERASE"/>
    <property type="match status" value="1"/>
</dbReference>
<keyword evidence="2" id="KW-1185">Reference proteome</keyword>
<sequence>MGPRNKETMPPKQPIIFSLSIVSHGHRDLVLALLADLTRIRRTDIEVIVTWNLKQEDNAVDPAAFPFPILAVINDSPKGFAANHNTAFHKSSGKHYVVLNPDIRLPEDPFAVLLSVLETNSNAICAPIIRNTHNELEDSARFFPSPFGLAKKAAAKLLGIRLRLPALPMRDALLYPDWIAGMFLVVPRHIYVMLEGLSERYFLYYEDVDFCARARLHGVDIIVTPEVAAIHDARRESHRNLRFLSWHSSSAFKFFTSRAYITLKLKDMAGKASRD</sequence>
<dbReference type="EMBL" id="FXUL01000001">
    <property type="protein sequence ID" value="SMP42104.1"/>
    <property type="molecule type" value="Genomic_DNA"/>
</dbReference>
<dbReference type="InterPro" id="IPR029044">
    <property type="entry name" value="Nucleotide-diphossugar_trans"/>
</dbReference>
<protein>
    <recommendedName>
        <fullName evidence="3">Glycosyl transferase</fullName>
    </recommendedName>
</protein>
<organism evidence="1 2">
    <name type="scientific">Noviherbaspirillum suwonense</name>
    <dbReference type="NCBI Taxonomy" id="1224511"/>
    <lineage>
        <taxon>Bacteria</taxon>
        <taxon>Pseudomonadati</taxon>
        <taxon>Pseudomonadota</taxon>
        <taxon>Betaproteobacteria</taxon>
        <taxon>Burkholderiales</taxon>
        <taxon>Oxalobacteraceae</taxon>
        <taxon>Noviherbaspirillum</taxon>
    </lineage>
</organism>
<gene>
    <name evidence="1" type="ORF">SAMN06295970_101151</name>
</gene>
<dbReference type="PANTHER" id="PTHR43179">
    <property type="entry name" value="RHAMNOSYLTRANSFERASE WBBL"/>
    <property type="match status" value="1"/>
</dbReference>
<proteinExistence type="predicted"/>